<dbReference type="Pfam" id="PF08395">
    <property type="entry name" value="7tm_7"/>
    <property type="match status" value="1"/>
</dbReference>
<feature type="transmembrane region" description="Helical" evidence="8">
    <location>
        <begin position="128"/>
        <end position="147"/>
    </location>
</feature>
<protein>
    <recommendedName>
        <fullName evidence="8">Gustatory receptor</fullName>
    </recommendedName>
</protein>
<organism evidence="9 10">
    <name type="scientific">Diploptera punctata</name>
    <name type="common">Pacific beetle cockroach</name>
    <dbReference type="NCBI Taxonomy" id="6984"/>
    <lineage>
        <taxon>Eukaryota</taxon>
        <taxon>Metazoa</taxon>
        <taxon>Ecdysozoa</taxon>
        <taxon>Arthropoda</taxon>
        <taxon>Hexapoda</taxon>
        <taxon>Insecta</taxon>
        <taxon>Pterygota</taxon>
        <taxon>Neoptera</taxon>
        <taxon>Polyneoptera</taxon>
        <taxon>Dictyoptera</taxon>
        <taxon>Blattodea</taxon>
        <taxon>Blaberoidea</taxon>
        <taxon>Blaberidae</taxon>
        <taxon>Diplopterinae</taxon>
        <taxon>Diploptera</taxon>
    </lineage>
</organism>
<reference evidence="9" key="1">
    <citation type="journal article" date="2023" name="IScience">
        <title>Live-bearing cockroach genome reveals convergent evolutionary mechanisms linked to viviparity in insects and beyond.</title>
        <authorList>
            <person name="Fouks B."/>
            <person name="Harrison M.C."/>
            <person name="Mikhailova A.A."/>
            <person name="Marchal E."/>
            <person name="English S."/>
            <person name="Carruthers M."/>
            <person name="Jennings E.C."/>
            <person name="Chiamaka E.L."/>
            <person name="Frigard R.A."/>
            <person name="Pippel M."/>
            <person name="Attardo G.M."/>
            <person name="Benoit J.B."/>
            <person name="Bornberg-Bauer E."/>
            <person name="Tobe S.S."/>
        </authorList>
    </citation>
    <scope>NUCLEOTIDE SEQUENCE</scope>
    <source>
        <strain evidence="9">Stay&amp;Tobe</strain>
    </source>
</reference>
<sequence length="464" mass="53089">MYLHVEEKKISQFRPCNILRWLKPLCIVSKYFGLLPFTLTAEADLEGITMLGILEFAWPAIVFLIIFSGFVYCVMTFNLKSKNPGCVAHAFVVPANYITALTTLVINSTINRNKIQRLIYMMCKLTRLYLVAQLTVLFLLCAPFLYYDAYFWSFVYRGSIFEFVKRTSILINLVLIIQFANIMYFFQRSLWSINEFLAKGKHVKQSSNTSSNFVNASQSNNVLQPDSSGFIIDAPVLKEMNHISSRICKNTKCSSHYISASNSDYFKIPSKKVTKSCNLKIGNLPRICKRTPPLSVICNHKGSVLSTAEIIRLRIVYKHLYYMLKLTNCIYGLPILFLLTFCFIGTVSYSYATLYLIIRDEKSVLLFIHISWFILLIGSAIYVSTCSHMTQSESKRTLDEILNCLLDHSIERKLGRQLKLFSNQVSKNLIEFEAFGVFSVNLPLLCSFIGSATTFIIILIQFQL</sequence>
<feature type="transmembrane region" description="Helical" evidence="8">
    <location>
        <begin position="434"/>
        <end position="462"/>
    </location>
</feature>
<keyword evidence="7 8" id="KW-0807">Transducer</keyword>
<dbReference type="GO" id="GO:0043025">
    <property type="term" value="C:neuronal cell body"/>
    <property type="evidence" value="ECO:0007669"/>
    <property type="project" value="TreeGrafter"/>
</dbReference>
<comment type="similarity">
    <text evidence="8">Belongs to the insect chemoreceptor superfamily. Gustatory receptor (GR) family.</text>
</comment>
<evidence type="ECO:0000313" key="9">
    <source>
        <dbReference type="EMBL" id="KAJ9594340.1"/>
    </source>
</evidence>
<comment type="caution">
    <text evidence="9">The sequence shown here is derived from an EMBL/GenBank/DDBJ whole genome shotgun (WGS) entry which is preliminary data.</text>
</comment>
<dbReference type="GO" id="GO:0007635">
    <property type="term" value="P:chemosensory behavior"/>
    <property type="evidence" value="ECO:0007669"/>
    <property type="project" value="TreeGrafter"/>
</dbReference>
<feature type="transmembrane region" description="Helical" evidence="8">
    <location>
        <begin position="167"/>
        <end position="186"/>
    </location>
</feature>
<keyword evidence="3 8" id="KW-0812">Transmembrane</keyword>
<comment type="function">
    <text evidence="8">Gustatory receptor which mediates acceptance or avoidance behavior, depending on its substrates.</text>
</comment>
<comment type="subcellular location">
    <subcellularLocation>
        <location evidence="1 8">Cell membrane</location>
        <topology evidence="1 8">Multi-pass membrane protein</topology>
    </subcellularLocation>
</comment>
<name>A0AAD8EKT3_DIPPU</name>
<feature type="non-terminal residue" evidence="9">
    <location>
        <position position="1"/>
    </location>
</feature>
<dbReference type="GO" id="GO:0030424">
    <property type="term" value="C:axon"/>
    <property type="evidence" value="ECO:0007669"/>
    <property type="project" value="TreeGrafter"/>
</dbReference>
<evidence type="ECO:0000256" key="3">
    <source>
        <dbReference type="ARBA" id="ARBA00022692"/>
    </source>
</evidence>
<dbReference type="GO" id="GO:0007165">
    <property type="term" value="P:signal transduction"/>
    <property type="evidence" value="ECO:0007669"/>
    <property type="project" value="UniProtKB-KW"/>
</dbReference>
<dbReference type="GO" id="GO:0005886">
    <property type="term" value="C:plasma membrane"/>
    <property type="evidence" value="ECO:0007669"/>
    <property type="project" value="UniProtKB-SubCell"/>
</dbReference>
<dbReference type="GO" id="GO:0050909">
    <property type="term" value="P:sensory perception of taste"/>
    <property type="evidence" value="ECO:0007669"/>
    <property type="project" value="InterPro"/>
</dbReference>
<proteinExistence type="inferred from homology"/>
<evidence type="ECO:0000313" key="10">
    <source>
        <dbReference type="Proteomes" id="UP001233999"/>
    </source>
</evidence>
<keyword evidence="4 8" id="KW-1133">Transmembrane helix</keyword>
<dbReference type="Proteomes" id="UP001233999">
    <property type="component" value="Unassembled WGS sequence"/>
</dbReference>
<dbReference type="EMBL" id="JASPKZ010003051">
    <property type="protein sequence ID" value="KAJ9594340.1"/>
    <property type="molecule type" value="Genomic_DNA"/>
</dbReference>
<evidence type="ECO:0000256" key="5">
    <source>
        <dbReference type="ARBA" id="ARBA00023136"/>
    </source>
</evidence>
<reference evidence="9" key="2">
    <citation type="submission" date="2023-05" db="EMBL/GenBank/DDBJ databases">
        <authorList>
            <person name="Fouks B."/>
        </authorList>
    </citation>
    <scope>NUCLEOTIDE SEQUENCE</scope>
    <source>
        <strain evidence="9">Stay&amp;Tobe</strain>
        <tissue evidence="9">Testes</tissue>
    </source>
</reference>
<evidence type="ECO:0000256" key="4">
    <source>
        <dbReference type="ARBA" id="ARBA00022989"/>
    </source>
</evidence>
<dbReference type="PANTHER" id="PTHR21143">
    <property type="entry name" value="INVERTEBRATE GUSTATORY RECEPTOR"/>
    <property type="match status" value="1"/>
</dbReference>
<evidence type="ECO:0000256" key="1">
    <source>
        <dbReference type="ARBA" id="ARBA00004651"/>
    </source>
</evidence>
<evidence type="ECO:0000256" key="7">
    <source>
        <dbReference type="ARBA" id="ARBA00023224"/>
    </source>
</evidence>
<keyword evidence="5 8" id="KW-0472">Membrane</keyword>
<keyword evidence="6 8" id="KW-0675">Receptor</keyword>
<dbReference type="InterPro" id="IPR013604">
    <property type="entry name" value="7TM_chemorcpt"/>
</dbReference>
<keyword evidence="2 8" id="KW-1003">Cell membrane</keyword>
<feature type="transmembrane region" description="Helical" evidence="8">
    <location>
        <begin position="56"/>
        <end position="77"/>
    </location>
</feature>
<feature type="transmembrane region" description="Helical" evidence="8">
    <location>
        <begin position="330"/>
        <end position="358"/>
    </location>
</feature>
<gene>
    <name evidence="9" type="ORF">L9F63_014216</name>
</gene>
<evidence type="ECO:0000256" key="2">
    <source>
        <dbReference type="ARBA" id="ARBA00022475"/>
    </source>
</evidence>
<feature type="transmembrane region" description="Helical" evidence="8">
    <location>
        <begin position="89"/>
        <end position="107"/>
    </location>
</feature>
<dbReference type="AlphaFoldDB" id="A0AAD8EKT3"/>
<keyword evidence="10" id="KW-1185">Reference proteome</keyword>
<feature type="transmembrane region" description="Helical" evidence="8">
    <location>
        <begin position="364"/>
        <end position="385"/>
    </location>
</feature>
<dbReference type="GO" id="GO:0008049">
    <property type="term" value="P:male courtship behavior"/>
    <property type="evidence" value="ECO:0007669"/>
    <property type="project" value="TreeGrafter"/>
</dbReference>
<evidence type="ECO:0000256" key="8">
    <source>
        <dbReference type="RuleBase" id="RU363108"/>
    </source>
</evidence>
<dbReference type="GO" id="GO:0030425">
    <property type="term" value="C:dendrite"/>
    <property type="evidence" value="ECO:0007669"/>
    <property type="project" value="TreeGrafter"/>
</dbReference>
<accession>A0AAD8EKT3</accession>
<evidence type="ECO:0000256" key="6">
    <source>
        <dbReference type="ARBA" id="ARBA00023170"/>
    </source>
</evidence>
<dbReference type="PANTHER" id="PTHR21143:SF133">
    <property type="entry name" value="GUSTATORY AND PHEROMONE RECEPTOR 32A-RELATED"/>
    <property type="match status" value="1"/>
</dbReference>